<keyword evidence="2" id="KW-1185">Reference proteome</keyword>
<reference evidence="1 2" key="1">
    <citation type="journal article" date="2022" name="Hortic Res">
        <title>A haplotype resolved chromosomal level avocado genome allows analysis of novel avocado genes.</title>
        <authorList>
            <person name="Nath O."/>
            <person name="Fletcher S.J."/>
            <person name="Hayward A."/>
            <person name="Shaw L.M."/>
            <person name="Masouleh A.K."/>
            <person name="Furtado A."/>
            <person name="Henry R.J."/>
            <person name="Mitter N."/>
        </authorList>
    </citation>
    <scope>NUCLEOTIDE SEQUENCE [LARGE SCALE GENOMIC DNA]</scope>
    <source>
        <strain evidence="2">cv. Hass</strain>
    </source>
</reference>
<evidence type="ECO:0000313" key="2">
    <source>
        <dbReference type="Proteomes" id="UP001234297"/>
    </source>
</evidence>
<organism evidence="1 2">
    <name type="scientific">Persea americana</name>
    <name type="common">Avocado</name>
    <dbReference type="NCBI Taxonomy" id="3435"/>
    <lineage>
        <taxon>Eukaryota</taxon>
        <taxon>Viridiplantae</taxon>
        <taxon>Streptophyta</taxon>
        <taxon>Embryophyta</taxon>
        <taxon>Tracheophyta</taxon>
        <taxon>Spermatophyta</taxon>
        <taxon>Magnoliopsida</taxon>
        <taxon>Magnoliidae</taxon>
        <taxon>Laurales</taxon>
        <taxon>Lauraceae</taxon>
        <taxon>Persea</taxon>
    </lineage>
</organism>
<proteinExistence type="predicted"/>
<dbReference type="EMBL" id="CM056815">
    <property type="protein sequence ID" value="KAJ8630950.1"/>
    <property type="molecule type" value="Genomic_DNA"/>
</dbReference>
<name>A0ACC2LCH4_PERAE</name>
<sequence length="113" mass="12673">MERRTHLRDFGCIACDVLEQVGVGKEGWLVENPSLLITLKSNYLAFARISLILILSWKNDSFSSSSPVKIRPSLSSTEEGEITVIQWLISDDLRILALGASNGYLLIYSICRR</sequence>
<comment type="caution">
    <text evidence="1">The sequence shown here is derived from an EMBL/GenBank/DDBJ whole genome shotgun (WGS) entry which is preliminary data.</text>
</comment>
<gene>
    <name evidence="1" type="ORF">MRB53_024273</name>
</gene>
<protein>
    <submittedName>
        <fullName evidence="1">Uncharacterized protein</fullName>
    </submittedName>
</protein>
<evidence type="ECO:0000313" key="1">
    <source>
        <dbReference type="EMBL" id="KAJ8630950.1"/>
    </source>
</evidence>
<accession>A0ACC2LCH4</accession>
<dbReference type="Proteomes" id="UP001234297">
    <property type="component" value="Chromosome 7"/>
</dbReference>